<proteinExistence type="predicted"/>
<accession>A0A915KUF5</accession>
<protein>
    <submittedName>
        <fullName evidence="3">Uncharacterized protein</fullName>
    </submittedName>
</protein>
<reference evidence="3" key="1">
    <citation type="submission" date="2022-11" db="UniProtKB">
        <authorList>
            <consortium name="WormBaseParasite"/>
        </authorList>
    </citation>
    <scope>IDENTIFICATION</scope>
</reference>
<name>A0A915KUF5_ROMCU</name>
<dbReference type="Proteomes" id="UP000887565">
    <property type="component" value="Unplaced"/>
</dbReference>
<evidence type="ECO:0000313" key="2">
    <source>
        <dbReference type="Proteomes" id="UP000887565"/>
    </source>
</evidence>
<dbReference type="WBParaSite" id="nRc.2.0.1.t41213-RA">
    <property type="protein sequence ID" value="nRc.2.0.1.t41213-RA"/>
    <property type="gene ID" value="nRc.2.0.1.g41213"/>
</dbReference>
<evidence type="ECO:0000256" key="1">
    <source>
        <dbReference type="SAM" id="MobiDB-lite"/>
    </source>
</evidence>
<feature type="region of interest" description="Disordered" evidence="1">
    <location>
        <begin position="1"/>
        <end position="28"/>
    </location>
</feature>
<dbReference type="AlphaFoldDB" id="A0A915KUF5"/>
<organism evidence="2 3">
    <name type="scientific">Romanomermis culicivorax</name>
    <name type="common">Nematode worm</name>
    <dbReference type="NCBI Taxonomy" id="13658"/>
    <lineage>
        <taxon>Eukaryota</taxon>
        <taxon>Metazoa</taxon>
        <taxon>Ecdysozoa</taxon>
        <taxon>Nematoda</taxon>
        <taxon>Enoplea</taxon>
        <taxon>Dorylaimia</taxon>
        <taxon>Mermithida</taxon>
        <taxon>Mermithoidea</taxon>
        <taxon>Mermithidae</taxon>
        <taxon>Romanomermis</taxon>
    </lineage>
</organism>
<keyword evidence="2" id="KW-1185">Reference proteome</keyword>
<sequence length="88" mass="9769">MVSGQRAAGLSQTKQMKSDPKKSPKRVNHAFDQLLTASEVMGLLKAPKEAKKSKEALSANKCRLCFAWLKLKMFKANWAQCDECDGPI</sequence>
<evidence type="ECO:0000313" key="3">
    <source>
        <dbReference type="WBParaSite" id="nRc.2.0.1.t41213-RA"/>
    </source>
</evidence>